<comment type="caution">
    <text evidence="1">The sequence shown here is derived from an EMBL/GenBank/DDBJ whole genome shotgun (WGS) entry which is preliminary data.</text>
</comment>
<dbReference type="SUPFAM" id="SSF82784">
    <property type="entry name" value="OsmC-like"/>
    <property type="match status" value="1"/>
</dbReference>
<accession>A0A4Y1ZH53</accession>
<dbReference type="Pfam" id="PF02566">
    <property type="entry name" value="OsmC"/>
    <property type="match status" value="1"/>
</dbReference>
<proteinExistence type="predicted"/>
<dbReference type="RefSeq" id="WP_262393324.1">
    <property type="nucleotide sequence ID" value="NZ_BEXB01000044.1"/>
</dbReference>
<dbReference type="Proteomes" id="UP000319716">
    <property type="component" value="Unassembled WGS sequence"/>
</dbReference>
<dbReference type="EMBL" id="BEXB01000044">
    <property type="protein sequence ID" value="GAY78271.1"/>
    <property type="molecule type" value="Genomic_DNA"/>
</dbReference>
<dbReference type="Gene3D" id="3.30.300.20">
    <property type="match status" value="1"/>
</dbReference>
<sequence length="127" mass="14700">MELIQERDRLELVHEQGNWCLKEGAGFSPVQLVAAATAACSTYVFENLLNMREVTYAMKKVVLDYQLGSYYPNPLARIDVQFVMQAEGRDREEVEHVFYQIAENCPVLQSLHPRIKVNESIRFHLIK</sequence>
<dbReference type="InterPro" id="IPR003718">
    <property type="entry name" value="OsmC/Ohr_fam"/>
</dbReference>
<reference evidence="1 2" key="1">
    <citation type="submission" date="2017-11" db="EMBL/GenBank/DDBJ databases">
        <title>Draft Genome Sequence of Sporolactobacillus inulinus NBRC 111894 Isolated from Koso, a Japanese Sugar-Vegetable Fermented Beverage.</title>
        <authorList>
            <person name="Chiou T.Y."/>
            <person name="Oshima K."/>
            <person name="Suda W."/>
            <person name="Hattori M."/>
            <person name="Takahashi T."/>
        </authorList>
    </citation>
    <scope>NUCLEOTIDE SEQUENCE [LARGE SCALE GENOMIC DNA]</scope>
    <source>
        <strain evidence="1 2">NBRC111894</strain>
    </source>
</reference>
<gene>
    <name evidence="1" type="ORF">NBRC111894_3825</name>
</gene>
<dbReference type="PANTHER" id="PTHR34352:SF1">
    <property type="entry name" value="PROTEIN YHFA"/>
    <property type="match status" value="1"/>
</dbReference>
<dbReference type="InterPro" id="IPR036102">
    <property type="entry name" value="OsmC/Ohrsf"/>
</dbReference>
<organism evidence="1 2">
    <name type="scientific">Sporolactobacillus inulinus</name>
    <dbReference type="NCBI Taxonomy" id="2078"/>
    <lineage>
        <taxon>Bacteria</taxon>
        <taxon>Bacillati</taxon>
        <taxon>Bacillota</taxon>
        <taxon>Bacilli</taxon>
        <taxon>Bacillales</taxon>
        <taxon>Sporolactobacillaceae</taxon>
        <taxon>Sporolactobacillus</taxon>
    </lineage>
</organism>
<evidence type="ECO:0000313" key="2">
    <source>
        <dbReference type="Proteomes" id="UP000319716"/>
    </source>
</evidence>
<name>A0A4Y1ZH53_9BACL</name>
<dbReference type="InterPro" id="IPR015946">
    <property type="entry name" value="KH_dom-like_a/b"/>
</dbReference>
<evidence type="ECO:0000313" key="1">
    <source>
        <dbReference type="EMBL" id="GAY78271.1"/>
    </source>
</evidence>
<dbReference type="AlphaFoldDB" id="A0A4Y1ZH53"/>
<protein>
    <submittedName>
        <fullName evidence="1">OsmC/Ohr family protein</fullName>
    </submittedName>
</protein>
<dbReference type="PANTHER" id="PTHR34352">
    <property type="entry name" value="PROTEIN YHFA"/>
    <property type="match status" value="1"/>
</dbReference>